<sequence length="725" mass="84884">MAKVTEDYYNIERLMGVENYKIWKFQIKVLFRANEVLQLATENTEVDNRNDAWKKKDAIAQKIIISTLDKKPFLHIMDCETTYEMWKKFSNIYERDTEQQRCKLLQEFYSISYEKDTDMSSYISKIKNLAYRLNAIDTKIDDKMLISKLLATLPKEYSYFISAWELTKLQRKTLDNLTARLIEEEQRHHPKEQEEAIAFKTSYKRCNIFNKAGHLAKFCRAKASNKEKKQCNICKKTNHLEKNCFFRNKKQDKEEDSNKVALLTTEMEDEASWIVDSGSTSNMTYNKNYFETMEKSGTIINVAKSKETMQAKGKGKIKFNECSLREVLYVSNLSTNLLSVNSITNKGGEVIFTKEEVIIKNSNKGVLKGKKLSNGLFQIKLTTEQGNEFHSHLSESRGNQAKHWYRRLGHTSNEKMRMVLNSCGGINLQLKDLEKLETVCEICQQAKHSKLKFGTTRSKAKRPLEIIHTDVCGPIDPATWDEKKYLVTFHDDYTHYTLVYLIKNKSEVKDILKEYVKRVEACWNSKVYKIRCDNGKEYINEDILTWCKRRGIVIDNTTPYTPQLNGKAERLNRTLLDKVRALLFDSSLDKEMWGEALYCSVYILNRLPTKELNCTPYEMWEKRKPNIKTMQVFGNVAYVKNIGPLKKLDTRSRKLIFVGYAPNGYRLWCKDERKIIINRDVRFEEIKEEEDSNKESKAKIRSSKLKFNQQEEESSDEDEESNEDD</sequence>
<dbReference type="GO" id="GO:0003964">
    <property type="term" value="F:RNA-directed DNA polymerase activity"/>
    <property type="evidence" value="ECO:0007669"/>
    <property type="project" value="UniProtKB-KW"/>
</dbReference>
<keyword evidence="8" id="KW-0378">Hydrolase</keyword>
<dbReference type="Pfam" id="PF13976">
    <property type="entry name" value="gag_pre-integrs"/>
    <property type="match status" value="1"/>
</dbReference>
<evidence type="ECO:0000256" key="8">
    <source>
        <dbReference type="ARBA" id="ARBA00022801"/>
    </source>
</evidence>
<dbReference type="Pfam" id="PF14223">
    <property type="entry name" value="Retrotran_gag_2"/>
    <property type="match status" value="1"/>
</dbReference>
<feature type="compositionally biased region" description="Acidic residues" evidence="16">
    <location>
        <begin position="710"/>
        <end position="725"/>
    </location>
</feature>
<evidence type="ECO:0000259" key="17">
    <source>
        <dbReference type="PROSITE" id="PS50994"/>
    </source>
</evidence>
<dbReference type="PROSITE" id="PS50994">
    <property type="entry name" value="INTEGRASE"/>
    <property type="match status" value="1"/>
</dbReference>
<evidence type="ECO:0000256" key="4">
    <source>
        <dbReference type="ARBA" id="ARBA00022722"/>
    </source>
</evidence>
<dbReference type="AlphaFoldDB" id="A0A151J9U8"/>
<dbReference type="PANTHER" id="PTHR42648">
    <property type="entry name" value="TRANSPOSASE, PUTATIVE-RELATED"/>
    <property type="match status" value="1"/>
</dbReference>
<dbReference type="GO" id="GO:0004519">
    <property type="term" value="F:endonuclease activity"/>
    <property type="evidence" value="ECO:0007669"/>
    <property type="project" value="UniProtKB-KW"/>
</dbReference>
<dbReference type="GO" id="GO:0015074">
    <property type="term" value="P:DNA integration"/>
    <property type="evidence" value="ECO:0007669"/>
    <property type="project" value="UniProtKB-KW"/>
</dbReference>
<dbReference type="GO" id="GO:0006310">
    <property type="term" value="P:DNA recombination"/>
    <property type="evidence" value="ECO:0007669"/>
    <property type="project" value="UniProtKB-KW"/>
</dbReference>
<evidence type="ECO:0000256" key="15">
    <source>
        <dbReference type="ARBA" id="ARBA00023172"/>
    </source>
</evidence>
<dbReference type="GO" id="GO:0008270">
    <property type="term" value="F:zinc ion binding"/>
    <property type="evidence" value="ECO:0007669"/>
    <property type="project" value="InterPro"/>
</dbReference>
<dbReference type="EMBL" id="KQ979396">
    <property type="protein sequence ID" value="KYN21742.1"/>
    <property type="molecule type" value="Genomic_DNA"/>
</dbReference>
<protein>
    <submittedName>
        <fullName evidence="18">Copia protein</fullName>
    </submittedName>
</protein>
<evidence type="ECO:0000313" key="18">
    <source>
        <dbReference type="EMBL" id="KYN21742.1"/>
    </source>
</evidence>
<reference evidence="18 19" key="1">
    <citation type="submission" date="2015-09" db="EMBL/GenBank/DDBJ databases">
        <title>Trachymyrmex cornetzi WGS genome.</title>
        <authorList>
            <person name="Nygaard S."/>
            <person name="Hu H."/>
            <person name="Boomsma J."/>
            <person name="Zhang G."/>
        </authorList>
    </citation>
    <scope>NUCLEOTIDE SEQUENCE [LARGE SCALE GENOMIC DNA]</scope>
    <source>
        <strain evidence="18">Tcor2-1</strain>
        <tissue evidence="18">Whole body</tissue>
    </source>
</reference>
<keyword evidence="6" id="KW-0547">Nucleotide-binding</keyword>
<dbReference type="InterPro" id="IPR036875">
    <property type="entry name" value="Znf_CCHC_sf"/>
</dbReference>
<keyword evidence="4" id="KW-0540">Nuclease</keyword>
<gene>
    <name evidence="18" type="ORF">ALC57_05876</name>
</gene>
<keyword evidence="10" id="KW-0460">Magnesium</keyword>
<name>A0A151J9U8_9HYME</name>
<dbReference type="Proteomes" id="UP000078492">
    <property type="component" value="Unassembled WGS sequence"/>
</dbReference>
<evidence type="ECO:0000256" key="16">
    <source>
        <dbReference type="SAM" id="MobiDB-lite"/>
    </source>
</evidence>
<evidence type="ECO:0000256" key="13">
    <source>
        <dbReference type="ARBA" id="ARBA00022932"/>
    </source>
</evidence>
<comment type="function">
    <text evidence="1">The aspartyl protease (PR) mediates the proteolytic cleavages of the Gag and Gag-Pol polyproteins after assembly of the VLP.</text>
</comment>
<keyword evidence="19" id="KW-1185">Reference proteome</keyword>
<dbReference type="GO" id="GO:0003887">
    <property type="term" value="F:DNA-directed DNA polymerase activity"/>
    <property type="evidence" value="ECO:0007669"/>
    <property type="project" value="UniProtKB-KW"/>
</dbReference>
<dbReference type="GO" id="GO:0003676">
    <property type="term" value="F:nucleic acid binding"/>
    <property type="evidence" value="ECO:0007669"/>
    <property type="project" value="InterPro"/>
</dbReference>
<evidence type="ECO:0000256" key="9">
    <source>
        <dbReference type="ARBA" id="ARBA00022840"/>
    </source>
</evidence>
<evidence type="ECO:0000256" key="5">
    <source>
        <dbReference type="ARBA" id="ARBA00022723"/>
    </source>
</evidence>
<evidence type="ECO:0000256" key="11">
    <source>
        <dbReference type="ARBA" id="ARBA00022908"/>
    </source>
</evidence>
<keyword evidence="11" id="KW-0229">DNA integration</keyword>
<keyword evidence="3" id="KW-0645">Protease</keyword>
<evidence type="ECO:0000256" key="10">
    <source>
        <dbReference type="ARBA" id="ARBA00022842"/>
    </source>
</evidence>
<keyword evidence="13" id="KW-0548">Nucleotidyltransferase</keyword>
<keyword evidence="13" id="KW-0239">DNA-directed DNA polymerase</keyword>
<dbReference type="SUPFAM" id="SSF57756">
    <property type="entry name" value="Retrovirus zinc finger-like domains"/>
    <property type="match status" value="1"/>
</dbReference>
<keyword evidence="5" id="KW-0479">Metal-binding</keyword>
<keyword evidence="14" id="KW-0917">Virion maturation</keyword>
<dbReference type="Gene3D" id="3.30.420.10">
    <property type="entry name" value="Ribonuclease H-like superfamily/Ribonuclease H"/>
    <property type="match status" value="1"/>
</dbReference>
<feature type="region of interest" description="Disordered" evidence="16">
    <location>
        <begin position="688"/>
        <end position="725"/>
    </location>
</feature>
<dbReference type="GO" id="GO:0005524">
    <property type="term" value="F:ATP binding"/>
    <property type="evidence" value="ECO:0007669"/>
    <property type="project" value="UniProtKB-KW"/>
</dbReference>
<dbReference type="InterPro" id="IPR001584">
    <property type="entry name" value="Integrase_cat-core"/>
</dbReference>
<dbReference type="InterPro" id="IPR012337">
    <property type="entry name" value="RNaseH-like_sf"/>
</dbReference>
<dbReference type="GO" id="GO:0006508">
    <property type="term" value="P:proteolysis"/>
    <property type="evidence" value="ECO:0007669"/>
    <property type="project" value="UniProtKB-KW"/>
</dbReference>
<dbReference type="InterPro" id="IPR025724">
    <property type="entry name" value="GAG-pre-integrase_dom"/>
</dbReference>
<evidence type="ECO:0000256" key="7">
    <source>
        <dbReference type="ARBA" id="ARBA00022759"/>
    </source>
</evidence>
<dbReference type="SUPFAM" id="SSF53098">
    <property type="entry name" value="Ribonuclease H-like"/>
    <property type="match status" value="1"/>
</dbReference>
<accession>A0A151J9U8</accession>
<dbReference type="STRING" id="471704.A0A151J9U8"/>
<dbReference type="InterPro" id="IPR054722">
    <property type="entry name" value="PolX-like_BBD"/>
</dbReference>
<dbReference type="Gene3D" id="4.10.60.10">
    <property type="entry name" value="Zinc finger, CCHC-type"/>
    <property type="match status" value="1"/>
</dbReference>
<keyword evidence="12" id="KW-0695">RNA-directed DNA polymerase</keyword>
<dbReference type="Pfam" id="PF25597">
    <property type="entry name" value="SH3_retrovirus"/>
    <property type="match status" value="1"/>
</dbReference>
<organism evidence="18 19">
    <name type="scientific">Trachymyrmex cornetzi</name>
    <dbReference type="NCBI Taxonomy" id="471704"/>
    <lineage>
        <taxon>Eukaryota</taxon>
        <taxon>Metazoa</taxon>
        <taxon>Ecdysozoa</taxon>
        <taxon>Arthropoda</taxon>
        <taxon>Hexapoda</taxon>
        <taxon>Insecta</taxon>
        <taxon>Pterygota</taxon>
        <taxon>Neoptera</taxon>
        <taxon>Endopterygota</taxon>
        <taxon>Hymenoptera</taxon>
        <taxon>Apocrita</taxon>
        <taxon>Aculeata</taxon>
        <taxon>Formicoidea</taxon>
        <taxon>Formicidae</taxon>
        <taxon>Myrmicinae</taxon>
        <taxon>Trachymyrmex</taxon>
    </lineage>
</organism>
<evidence type="ECO:0000256" key="14">
    <source>
        <dbReference type="ARBA" id="ARBA00023113"/>
    </source>
</evidence>
<evidence type="ECO:0000256" key="1">
    <source>
        <dbReference type="ARBA" id="ARBA00002180"/>
    </source>
</evidence>
<keyword evidence="15" id="KW-0233">DNA recombination</keyword>
<evidence type="ECO:0000256" key="6">
    <source>
        <dbReference type="ARBA" id="ARBA00022741"/>
    </source>
</evidence>
<evidence type="ECO:0000256" key="2">
    <source>
        <dbReference type="ARBA" id="ARBA00022612"/>
    </source>
</evidence>
<dbReference type="GO" id="GO:0008233">
    <property type="term" value="F:peptidase activity"/>
    <property type="evidence" value="ECO:0007669"/>
    <property type="project" value="UniProtKB-KW"/>
</dbReference>
<evidence type="ECO:0000256" key="3">
    <source>
        <dbReference type="ARBA" id="ARBA00022670"/>
    </source>
</evidence>
<dbReference type="InterPro" id="IPR036397">
    <property type="entry name" value="RNaseH_sf"/>
</dbReference>
<dbReference type="Pfam" id="PF00665">
    <property type="entry name" value="rve"/>
    <property type="match status" value="1"/>
</dbReference>
<keyword evidence="9" id="KW-0067">ATP-binding</keyword>
<keyword evidence="13" id="KW-0808">Transferase</keyword>
<evidence type="ECO:0000313" key="19">
    <source>
        <dbReference type="Proteomes" id="UP000078492"/>
    </source>
</evidence>
<keyword evidence="7" id="KW-0255">Endonuclease</keyword>
<keyword evidence="2" id="KW-1188">Viral release from host cell</keyword>
<dbReference type="InterPro" id="IPR057670">
    <property type="entry name" value="SH3_retrovirus"/>
</dbReference>
<dbReference type="PANTHER" id="PTHR42648:SF11">
    <property type="entry name" value="TRANSPOSON TY4-P GAG-POL POLYPROTEIN"/>
    <property type="match status" value="1"/>
</dbReference>
<feature type="domain" description="Integrase catalytic" evidence="17">
    <location>
        <begin position="459"/>
        <end position="624"/>
    </location>
</feature>
<evidence type="ECO:0000256" key="12">
    <source>
        <dbReference type="ARBA" id="ARBA00022918"/>
    </source>
</evidence>
<dbReference type="Pfam" id="PF22936">
    <property type="entry name" value="Pol_BBD"/>
    <property type="match status" value="1"/>
</dbReference>
<dbReference type="InterPro" id="IPR039537">
    <property type="entry name" value="Retrotran_Ty1/copia-like"/>
</dbReference>
<proteinExistence type="predicted"/>